<keyword evidence="5 6" id="KW-0472">Membrane</keyword>
<evidence type="ECO:0000256" key="4">
    <source>
        <dbReference type="ARBA" id="ARBA00022989"/>
    </source>
</evidence>
<proteinExistence type="predicted"/>
<dbReference type="Proteomes" id="UP000077037">
    <property type="component" value="Unassembled WGS sequence"/>
</dbReference>
<keyword evidence="3 6" id="KW-0812">Transmembrane</keyword>
<feature type="transmembrane region" description="Helical" evidence="6">
    <location>
        <begin position="79"/>
        <end position="98"/>
    </location>
</feature>
<reference evidence="7 8" key="1">
    <citation type="submission" date="2016-03" db="EMBL/GenBank/DDBJ databases">
        <authorList>
            <consortium name="Pathogen Informatics"/>
        </authorList>
    </citation>
    <scope>NUCLEOTIDE SEQUENCE [LARGE SCALE GENOMIC DNA]</scope>
    <source>
        <strain evidence="7 8">NCTC13364</strain>
    </source>
</reference>
<feature type="transmembrane region" description="Helical" evidence="6">
    <location>
        <begin position="39"/>
        <end position="59"/>
    </location>
</feature>
<feature type="transmembrane region" description="Helical" evidence="6">
    <location>
        <begin position="203"/>
        <end position="223"/>
    </location>
</feature>
<dbReference type="PANTHER" id="PTHR30250">
    <property type="entry name" value="PST FAMILY PREDICTED COLANIC ACID TRANSPORTER"/>
    <property type="match status" value="1"/>
</dbReference>
<feature type="transmembrane region" description="Helical" evidence="6">
    <location>
        <begin position="376"/>
        <end position="396"/>
    </location>
</feature>
<dbReference type="RefSeq" id="WP_066406518.1">
    <property type="nucleotide sequence ID" value="NZ_FKBS01000002.1"/>
</dbReference>
<evidence type="ECO:0008006" key="9">
    <source>
        <dbReference type="Google" id="ProtNLM"/>
    </source>
</evidence>
<accession>A0A146AXD9</accession>
<evidence type="ECO:0000256" key="1">
    <source>
        <dbReference type="ARBA" id="ARBA00004651"/>
    </source>
</evidence>
<keyword evidence="4 6" id="KW-1133">Transmembrane helix</keyword>
<evidence type="ECO:0000256" key="2">
    <source>
        <dbReference type="ARBA" id="ARBA00022475"/>
    </source>
</evidence>
<dbReference type="PANTHER" id="PTHR30250:SF11">
    <property type="entry name" value="O-ANTIGEN TRANSPORTER-RELATED"/>
    <property type="match status" value="1"/>
</dbReference>
<organism evidence="7 8">
    <name type="scientific">Bordetella ansorpii</name>
    <dbReference type="NCBI Taxonomy" id="288768"/>
    <lineage>
        <taxon>Bacteria</taxon>
        <taxon>Pseudomonadati</taxon>
        <taxon>Pseudomonadota</taxon>
        <taxon>Betaproteobacteria</taxon>
        <taxon>Burkholderiales</taxon>
        <taxon>Alcaligenaceae</taxon>
        <taxon>Bordetella</taxon>
    </lineage>
</organism>
<evidence type="ECO:0000256" key="3">
    <source>
        <dbReference type="ARBA" id="ARBA00022692"/>
    </source>
</evidence>
<gene>
    <name evidence="7" type="ORF">SAMEA1982600_00180</name>
</gene>
<evidence type="ECO:0000313" key="7">
    <source>
        <dbReference type="EMBL" id="CZZ93998.1"/>
    </source>
</evidence>
<dbReference type="GO" id="GO:0005886">
    <property type="term" value="C:plasma membrane"/>
    <property type="evidence" value="ECO:0007669"/>
    <property type="project" value="UniProtKB-SubCell"/>
</dbReference>
<dbReference type="EMBL" id="FKBS01000002">
    <property type="protein sequence ID" value="CZZ93998.1"/>
    <property type="molecule type" value="Genomic_DNA"/>
</dbReference>
<keyword evidence="2" id="KW-1003">Cell membrane</keyword>
<feature type="transmembrane region" description="Helical" evidence="6">
    <location>
        <begin position="344"/>
        <end position="364"/>
    </location>
</feature>
<feature type="transmembrane region" description="Helical" evidence="6">
    <location>
        <begin position="12"/>
        <end position="33"/>
    </location>
</feature>
<evidence type="ECO:0000256" key="5">
    <source>
        <dbReference type="ARBA" id="ARBA00023136"/>
    </source>
</evidence>
<name>A0A146AXD9_9BORD</name>
<sequence length="419" mass="42666">MQRLARSATINVAANAASSAAQWLVVVIFAQAYGSQALGAYGLILAVVSPLFLFGGLNLRVLASSMPERAYDPAALMRLQRLGIALAAGGALGAAVLLQPRDGLSPGLWVAVVALKMVETAAEGRYGFLQRAHQAWPIAVRKFVRAGTTVALLFALARLAGWPPGPAMAGVFAGALAVSLLLDRWPVAKGGLARASRTGTGALLRMALFSGATAAVDALVIAVPRLGLGGASLAAVGTFTVLVQIPMAGAVVVSGIGQAVISRLRAARGRRAFLTLLACAYGAVGLLGLAGTVLASWWGEAFVHLLYGADFAGAGALLPPVMWGGLAWYLAGMSGVGLQARGRYGAQLAATVAAVCAATVAMVLQPPTVQGAVNAYLAAMLARLAVSTAALIWIVAHWEGEAAVPGDCAEFRPEGRGPC</sequence>
<feature type="transmembrane region" description="Helical" evidence="6">
    <location>
        <begin position="311"/>
        <end position="332"/>
    </location>
</feature>
<evidence type="ECO:0000313" key="8">
    <source>
        <dbReference type="Proteomes" id="UP000077037"/>
    </source>
</evidence>
<protein>
    <recommendedName>
        <fullName evidence="9">Polysaccharide biosynthesis protein</fullName>
    </recommendedName>
</protein>
<feature type="transmembrane region" description="Helical" evidence="6">
    <location>
        <begin position="166"/>
        <end position="182"/>
    </location>
</feature>
<evidence type="ECO:0000256" key="6">
    <source>
        <dbReference type="SAM" id="Phobius"/>
    </source>
</evidence>
<feature type="transmembrane region" description="Helical" evidence="6">
    <location>
        <begin position="235"/>
        <end position="261"/>
    </location>
</feature>
<dbReference type="AlphaFoldDB" id="A0A146AXD9"/>
<dbReference type="OrthoDB" id="9840823at2"/>
<feature type="transmembrane region" description="Helical" evidence="6">
    <location>
        <begin position="273"/>
        <end position="299"/>
    </location>
</feature>
<comment type="subcellular location">
    <subcellularLocation>
        <location evidence="1">Cell membrane</location>
        <topology evidence="1">Multi-pass membrane protein</topology>
    </subcellularLocation>
</comment>
<dbReference type="InterPro" id="IPR050833">
    <property type="entry name" value="Poly_Biosynth_Transport"/>
</dbReference>